<dbReference type="GO" id="GO:0005886">
    <property type="term" value="C:plasma membrane"/>
    <property type="evidence" value="ECO:0007669"/>
    <property type="project" value="TreeGrafter"/>
</dbReference>
<feature type="domain" description="VASt" evidence="9">
    <location>
        <begin position="388"/>
        <end position="583"/>
    </location>
</feature>
<dbReference type="AlphaFoldDB" id="A0A1R1X9J8"/>
<keyword evidence="3 8" id="KW-0812">Transmembrane</keyword>
<dbReference type="GO" id="GO:0140268">
    <property type="term" value="C:endoplasmic reticulum-plasma membrane contact site"/>
    <property type="evidence" value="ECO:0007669"/>
    <property type="project" value="TreeGrafter"/>
</dbReference>
<dbReference type="InterPro" id="IPR031968">
    <property type="entry name" value="VASt"/>
</dbReference>
<proteinExistence type="inferred from homology"/>
<reference evidence="11 12" key="1">
    <citation type="submission" date="2017-01" db="EMBL/GenBank/DDBJ databases">
        <authorList>
            <person name="Mah S.A."/>
            <person name="Swanson W.J."/>
            <person name="Moy G.W."/>
            <person name="Vacquier V.D."/>
        </authorList>
    </citation>
    <scope>NUCLEOTIDE SEQUENCE [LARGE SCALE GENOMIC DNA]</scope>
    <source>
        <strain evidence="11 12">GSMNP</strain>
    </source>
</reference>
<dbReference type="GO" id="GO:0005789">
    <property type="term" value="C:endoplasmic reticulum membrane"/>
    <property type="evidence" value="ECO:0007669"/>
    <property type="project" value="TreeGrafter"/>
</dbReference>
<feature type="compositionally biased region" description="Low complexity" evidence="7">
    <location>
        <begin position="623"/>
        <end position="639"/>
    </location>
</feature>
<keyword evidence="6" id="KW-0175">Coiled coil</keyword>
<dbReference type="GO" id="GO:0032366">
    <property type="term" value="P:intracellular sterol transport"/>
    <property type="evidence" value="ECO:0007669"/>
    <property type="project" value="TreeGrafter"/>
</dbReference>
<evidence type="ECO:0000259" key="9">
    <source>
        <dbReference type="PROSITE" id="PS51778"/>
    </source>
</evidence>
<dbReference type="GO" id="GO:0032934">
    <property type="term" value="F:sterol binding"/>
    <property type="evidence" value="ECO:0007669"/>
    <property type="project" value="TreeGrafter"/>
</dbReference>
<feature type="coiled-coil region" evidence="6">
    <location>
        <begin position="778"/>
        <end position="805"/>
    </location>
</feature>
<evidence type="ECO:0000256" key="7">
    <source>
        <dbReference type="SAM" id="MobiDB-lite"/>
    </source>
</evidence>
<evidence type="ECO:0000256" key="5">
    <source>
        <dbReference type="ARBA" id="ARBA00023136"/>
    </source>
</evidence>
<name>A0A1R1X9J8_9FUNG</name>
<dbReference type="Pfam" id="PF16016">
    <property type="entry name" value="VASt"/>
    <property type="match status" value="1"/>
</dbReference>
<comment type="subcellular location">
    <subcellularLocation>
        <location evidence="1">Membrane</location>
        <topology evidence="1">Single-pass membrane protein</topology>
    </subcellularLocation>
</comment>
<dbReference type="InterPro" id="IPR051482">
    <property type="entry name" value="Cholesterol_transport"/>
</dbReference>
<keyword evidence="12" id="KW-1185">Reference proteome</keyword>
<comment type="caution">
    <text evidence="11">The sequence shown here is derived from an EMBL/GenBank/DDBJ whole genome shotgun (WGS) entry which is preliminary data.</text>
</comment>
<feature type="compositionally biased region" description="Polar residues" evidence="7">
    <location>
        <begin position="64"/>
        <end position="75"/>
    </location>
</feature>
<gene>
    <name evidence="10" type="ORF">AYI70_g12460</name>
    <name evidence="11" type="ORF">AYI70_g9801</name>
</gene>
<dbReference type="OrthoDB" id="2162691at2759"/>
<organism evidence="11 12">
    <name type="scientific">Smittium culicis</name>
    <dbReference type="NCBI Taxonomy" id="133412"/>
    <lineage>
        <taxon>Eukaryota</taxon>
        <taxon>Fungi</taxon>
        <taxon>Fungi incertae sedis</taxon>
        <taxon>Zoopagomycota</taxon>
        <taxon>Kickxellomycotina</taxon>
        <taxon>Harpellomycetes</taxon>
        <taxon>Harpellales</taxon>
        <taxon>Legeriomycetaceae</taxon>
        <taxon>Smittium</taxon>
    </lineage>
</organism>
<feature type="transmembrane region" description="Helical" evidence="8">
    <location>
        <begin position="699"/>
        <end position="717"/>
    </location>
</feature>
<dbReference type="InterPro" id="IPR011993">
    <property type="entry name" value="PH-like_dom_sf"/>
</dbReference>
<sequence length="809" mass="90578">MDSSYIMFKADDGDTKKSLRKTHNRTGSLIGSFNSEIKKKVSNLISTSGITASISASKKKNLSDSRSSTPEISRCNSSQDFTQLANYSDFKNANFNGSSESISRVNIDPHSHPHHTVQLSPRKKTPVSSKFYYSDPEEVQGSYKCSLFDNRVYNGLLSLSKNKILFISKTNDFETKLIIPIKDIVSVDKYSTSYSTSSLIISTASSNYTFYNFENFNSAYDLIFSHYRSKNIRKVKNLNAFASSQSNKNIPEFKLDVTKSNSAADPSVSASTFTSAKTFSITKDKLHTLPTVIIEKKHIPTSKIIEYKNPSYSSKPTDKIDSTLIPPKHIPKSQTINNVIPTLHDTPIKVNQNLTDAQNESEFIPKRPIYPPRASTRKNFDYSEIIHHPNSLLESTVDIPLPIAARLIFFGLPFPTDSYSKYLNMTNQEISELAEFRQKNMAAEGLFDISIDKWKNGIPNANDQLSVKYIRPLNLAIGPKQTRTNEDWSIKQIDFENFIVLECSVVTPDVPAGNSFVVKVLYSLERVDNSVGETSTLFKASFLVEWSKKSWLKSKIEGGVSSGLKSNCELAIKNIRTWEKQNLNRILVNKKSNPEASSIPKNTHPLPVPHDYAANQRSRSSKNINATNNTINESNSNENQGKKVSFAGKPSSSLDYQLTDEIPGNGIERAIVNLFKLCSFIPNKLFGNATSKSKKISQLFSLGLIVLAAYTFTAIYLDYRWNFLIEFLIDIFSLSIYATLYILKKALFLPSKLSSAVFGAGSPNNNLGFSEAINDDTLRQLQLELSEINSKLERTTDLLAQIVEQVLLQ</sequence>
<evidence type="ECO:0000256" key="3">
    <source>
        <dbReference type="ARBA" id="ARBA00022692"/>
    </source>
</evidence>
<evidence type="ECO:0000256" key="8">
    <source>
        <dbReference type="SAM" id="Phobius"/>
    </source>
</evidence>
<evidence type="ECO:0000256" key="1">
    <source>
        <dbReference type="ARBA" id="ARBA00004167"/>
    </source>
</evidence>
<evidence type="ECO:0000256" key="6">
    <source>
        <dbReference type="SAM" id="Coils"/>
    </source>
</evidence>
<dbReference type="SMART" id="SM00568">
    <property type="entry name" value="GRAM"/>
    <property type="match status" value="1"/>
</dbReference>
<accession>A0A1R1X9J8</accession>
<dbReference type="Gene3D" id="2.30.29.30">
    <property type="entry name" value="Pleckstrin-homology domain (PH domain)/Phosphotyrosine-binding domain (PTB)"/>
    <property type="match status" value="1"/>
</dbReference>
<feature type="region of interest" description="Disordered" evidence="7">
    <location>
        <begin position="56"/>
        <end position="75"/>
    </location>
</feature>
<keyword evidence="5 8" id="KW-0472">Membrane</keyword>
<feature type="transmembrane region" description="Helical" evidence="8">
    <location>
        <begin position="723"/>
        <end position="743"/>
    </location>
</feature>
<dbReference type="PANTHER" id="PTHR23319:SF4">
    <property type="entry name" value="GRAM DOMAIN CONTAINING 1B, ISOFORM E"/>
    <property type="match status" value="1"/>
</dbReference>
<dbReference type="Proteomes" id="UP000187283">
    <property type="component" value="Unassembled WGS sequence"/>
</dbReference>
<evidence type="ECO:0000256" key="4">
    <source>
        <dbReference type="ARBA" id="ARBA00022989"/>
    </source>
</evidence>
<evidence type="ECO:0000313" key="10">
    <source>
        <dbReference type="EMBL" id="OMJ07038.1"/>
    </source>
</evidence>
<dbReference type="PROSITE" id="PS51778">
    <property type="entry name" value="VAST"/>
    <property type="match status" value="1"/>
</dbReference>
<dbReference type="Pfam" id="PF02893">
    <property type="entry name" value="GRAM"/>
    <property type="match status" value="1"/>
</dbReference>
<dbReference type="EMBL" id="LSSN01004558">
    <property type="protein sequence ID" value="OMJ11311.1"/>
    <property type="molecule type" value="Genomic_DNA"/>
</dbReference>
<dbReference type="InterPro" id="IPR004182">
    <property type="entry name" value="GRAM"/>
</dbReference>
<keyword evidence="4 8" id="KW-1133">Transmembrane helix</keyword>
<feature type="region of interest" description="Disordered" evidence="7">
    <location>
        <begin position="593"/>
        <end position="650"/>
    </location>
</feature>
<evidence type="ECO:0000256" key="2">
    <source>
        <dbReference type="ARBA" id="ARBA00006582"/>
    </source>
</evidence>
<dbReference type="EMBL" id="LSSN01006136">
    <property type="protein sequence ID" value="OMJ07038.1"/>
    <property type="molecule type" value="Genomic_DNA"/>
</dbReference>
<feature type="region of interest" description="Disordered" evidence="7">
    <location>
        <begin position="101"/>
        <end position="123"/>
    </location>
</feature>
<dbReference type="PANTHER" id="PTHR23319">
    <property type="entry name" value="GRAM DOMAIN CONTAINING 1B, ISOFORM E"/>
    <property type="match status" value="1"/>
</dbReference>
<evidence type="ECO:0000313" key="12">
    <source>
        <dbReference type="Proteomes" id="UP000187283"/>
    </source>
</evidence>
<evidence type="ECO:0000313" key="11">
    <source>
        <dbReference type="EMBL" id="OMJ11311.1"/>
    </source>
</evidence>
<comment type="similarity">
    <text evidence="2">Belongs to the YSP2 family.</text>
</comment>
<protein>
    <submittedName>
        <fullName evidence="11">Putative membrane protein</fullName>
    </submittedName>
</protein>
<dbReference type="GO" id="GO:0120015">
    <property type="term" value="F:sterol transfer activity"/>
    <property type="evidence" value="ECO:0007669"/>
    <property type="project" value="TreeGrafter"/>
</dbReference>